<dbReference type="Proteomes" id="UP001344906">
    <property type="component" value="Unassembled WGS sequence"/>
</dbReference>
<evidence type="ECO:0008006" key="3">
    <source>
        <dbReference type="Google" id="ProtNLM"/>
    </source>
</evidence>
<sequence>MENNFFVEGFVARVGTTRYMTKEDLDPYRAPFPTPDDRMGMARMPNIWGGGHPGYETYVSAVVTEATLPILHEKPALICWACKDRTFRRRHLARWQYVFAHVDGPYLLPKARHFLQEDAAPEILDHIERWRNELVLVYK</sequence>
<name>A0ABQ6FQ39_9CHLR</name>
<proteinExistence type="predicted"/>
<dbReference type="SUPFAM" id="SSF53474">
    <property type="entry name" value="alpha/beta-Hydrolases"/>
    <property type="match status" value="1"/>
</dbReference>
<dbReference type="EMBL" id="BSRI01000001">
    <property type="protein sequence ID" value="GLV55842.1"/>
    <property type="molecule type" value="Genomic_DNA"/>
</dbReference>
<gene>
    <name evidence="1" type="ORF">KDH_26860</name>
</gene>
<dbReference type="InterPro" id="IPR029058">
    <property type="entry name" value="AB_hydrolase_fold"/>
</dbReference>
<protein>
    <recommendedName>
        <fullName evidence="3">Alpha/beta hydrolase</fullName>
    </recommendedName>
</protein>
<reference evidence="1 2" key="1">
    <citation type="submission" date="2023-02" db="EMBL/GenBank/DDBJ databases">
        <title>Dictyobacter halimunensis sp. nov., a new member of the class Ktedonobacteria from forest soil in a geothermal area.</title>
        <authorList>
            <person name="Rachmania M.K."/>
            <person name="Ningsih F."/>
            <person name="Sakai Y."/>
            <person name="Yabe S."/>
            <person name="Yokota A."/>
            <person name="Sjamsuridzal W."/>
        </authorList>
    </citation>
    <scope>NUCLEOTIDE SEQUENCE [LARGE SCALE GENOMIC DNA]</scope>
    <source>
        <strain evidence="1 2">S3.2.2.5</strain>
    </source>
</reference>
<evidence type="ECO:0000313" key="2">
    <source>
        <dbReference type="Proteomes" id="UP001344906"/>
    </source>
</evidence>
<accession>A0ABQ6FQ39</accession>
<dbReference type="Gene3D" id="3.40.50.1820">
    <property type="entry name" value="alpha/beta hydrolase"/>
    <property type="match status" value="1"/>
</dbReference>
<evidence type="ECO:0000313" key="1">
    <source>
        <dbReference type="EMBL" id="GLV55842.1"/>
    </source>
</evidence>
<comment type="caution">
    <text evidence="1">The sequence shown here is derived from an EMBL/GenBank/DDBJ whole genome shotgun (WGS) entry which is preliminary data.</text>
</comment>
<keyword evidence="2" id="KW-1185">Reference proteome</keyword>
<organism evidence="1 2">
    <name type="scientific">Dictyobacter halimunensis</name>
    <dbReference type="NCBI Taxonomy" id="3026934"/>
    <lineage>
        <taxon>Bacteria</taxon>
        <taxon>Bacillati</taxon>
        <taxon>Chloroflexota</taxon>
        <taxon>Ktedonobacteria</taxon>
        <taxon>Ktedonobacterales</taxon>
        <taxon>Dictyobacteraceae</taxon>
        <taxon>Dictyobacter</taxon>
    </lineage>
</organism>